<dbReference type="RefSeq" id="XP_016628994.1">
    <property type="nucleotide sequence ID" value="XM_016780055.1"/>
</dbReference>
<dbReference type="PANTHER" id="PTHR43135:SF3">
    <property type="entry name" value="ALPHA-D-RIBOSE 1-METHYLPHOSPHONATE 5-TRIPHOSPHATE DIPHOSPHATASE"/>
    <property type="match status" value="1"/>
</dbReference>
<dbReference type="Gene3D" id="3.30.110.90">
    <property type="entry name" value="Amidohydrolase"/>
    <property type="match status" value="1"/>
</dbReference>
<dbReference type="Pfam" id="PF01979">
    <property type="entry name" value="Amidohydro_1"/>
    <property type="match status" value="1"/>
</dbReference>
<dbReference type="PANTHER" id="PTHR43135">
    <property type="entry name" value="ALPHA-D-RIBOSE 1-METHYLPHOSPHONATE 5-TRIPHOSPHATE DIPHOSPHATASE"/>
    <property type="match status" value="1"/>
</dbReference>
<gene>
    <name evidence="2" type="ORF">Z520_09561</name>
</gene>
<dbReference type="OrthoDB" id="5595695at2759"/>
<dbReference type="InterPro" id="IPR032466">
    <property type="entry name" value="Metal_Hydrolase"/>
</dbReference>
<dbReference type="Gene3D" id="3.40.50.10910">
    <property type="entry name" value="Amidohydrolase"/>
    <property type="match status" value="1"/>
</dbReference>
<dbReference type="GeneID" id="27715307"/>
<keyword evidence="3" id="KW-1185">Reference proteome</keyword>
<evidence type="ECO:0000313" key="3">
    <source>
        <dbReference type="Proteomes" id="UP000053411"/>
    </source>
</evidence>
<evidence type="ECO:0000259" key="1">
    <source>
        <dbReference type="Pfam" id="PF01979"/>
    </source>
</evidence>
<proteinExistence type="predicted"/>
<dbReference type="SUPFAM" id="SSF51338">
    <property type="entry name" value="Composite domain of metallo-dependent hydrolases"/>
    <property type="match status" value="1"/>
</dbReference>
<dbReference type="InterPro" id="IPR006680">
    <property type="entry name" value="Amidohydro-rel"/>
</dbReference>
<dbReference type="SUPFAM" id="SSF51556">
    <property type="entry name" value="Metallo-dependent hydrolases"/>
    <property type="match status" value="1"/>
</dbReference>
<protein>
    <recommendedName>
        <fullName evidence="1">Amidohydrolase-related domain-containing protein</fullName>
    </recommendedName>
</protein>
<dbReference type="Gene3D" id="1.20.58.520">
    <property type="entry name" value="Amidohydrolase"/>
    <property type="match status" value="1"/>
</dbReference>
<dbReference type="InterPro" id="IPR051781">
    <property type="entry name" value="Metallo-dep_Hydrolase"/>
</dbReference>
<evidence type="ECO:0000313" key="2">
    <source>
        <dbReference type="EMBL" id="KIX94871.1"/>
    </source>
</evidence>
<dbReference type="AlphaFoldDB" id="A0A0D2ICK1"/>
<dbReference type="STRING" id="1442371.A0A0D2ICK1"/>
<dbReference type="Proteomes" id="UP000053411">
    <property type="component" value="Unassembled WGS sequence"/>
</dbReference>
<feature type="domain" description="Amidohydrolase-related" evidence="1">
    <location>
        <begin position="73"/>
        <end position="403"/>
    </location>
</feature>
<dbReference type="Gene3D" id="2.30.40.10">
    <property type="entry name" value="Urease, subunit C, domain 1"/>
    <property type="match status" value="1"/>
</dbReference>
<accession>A0A0D2ICK1</accession>
<dbReference type="EMBL" id="KN848085">
    <property type="protein sequence ID" value="KIX94871.1"/>
    <property type="molecule type" value="Genomic_DNA"/>
</dbReference>
<name>A0A0D2ICK1_9EURO</name>
<dbReference type="InterPro" id="IPR011059">
    <property type="entry name" value="Metal-dep_hydrolase_composite"/>
</dbReference>
<dbReference type="GO" id="GO:0016810">
    <property type="term" value="F:hydrolase activity, acting on carbon-nitrogen (but not peptide) bonds"/>
    <property type="evidence" value="ECO:0007669"/>
    <property type="project" value="InterPro"/>
</dbReference>
<dbReference type="VEuPathDB" id="FungiDB:Z520_09561"/>
<reference evidence="2 3" key="1">
    <citation type="submission" date="2015-01" db="EMBL/GenBank/DDBJ databases">
        <title>The Genome Sequence of Fonsecaea multimorphosa CBS 102226.</title>
        <authorList>
            <consortium name="The Broad Institute Genomics Platform"/>
            <person name="Cuomo C."/>
            <person name="de Hoog S."/>
            <person name="Gorbushina A."/>
            <person name="Stielow B."/>
            <person name="Teixiera M."/>
            <person name="Abouelleil A."/>
            <person name="Chapman S.B."/>
            <person name="Priest M."/>
            <person name="Young S.K."/>
            <person name="Wortman J."/>
            <person name="Nusbaum C."/>
            <person name="Birren B."/>
        </authorList>
    </citation>
    <scope>NUCLEOTIDE SEQUENCE [LARGE SCALE GENOMIC DNA]</scope>
    <source>
        <strain evidence="2 3">CBS 102226</strain>
    </source>
</reference>
<organism evidence="2 3">
    <name type="scientific">Fonsecaea multimorphosa CBS 102226</name>
    <dbReference type="NCBI Taxonomy" id="1442371"/>
    <lineage>
        <taxon>Eukaryota</taxon>
        <taxon>Fungi</taxon>
        <taxon>Dikarya</taxon>
        <taxon>Ascomycota</taxon>
        <taxon>Pezizomycotina</taxon>
        <taxon>Eurotiomycetes</taxon>
        <taxon>Chaetothyriomycetidae</taxon>
        <taxon>Chaetothyriales</taxon>
        <taxon>Herpotrichiellaceae</taxon>
        <taxon>Fonsecaea</taxon>
    </lineage>
</organism>
<sequence length="417" mass="45805">MNSFIIKDIRLFDGDKVVENSSVRVENGIITEVGDNASKDGTPVISKPGHTLVPGLIEAHCHPYDNVKLPEQCFRFGITTLMDMHNVHEHAVQQKQWARERTDFPDIKSCHYAATISGGWPAFVEKKLSKDGHEKFDKYPNIATEADAEAYIARSLQDGADYIKLMHEVGTAIGIPPGLIAQPTESVQAAVVRAAHQKGLKVIAHALSRKDTLEVLRAGVDGLAHTFFDEPITPQVIELYRRNRAWCTPTLGCSGSMTGESLNIVKQFSEDPRVRSRVLDTDVQVMQHCMHLKADTARWDYAIDSVRQLRAAGVQIVTGSDSAPGAPGLVFGVNLHIEMFLLVHKAGMTPLEVLKSTTSVTADAFGWSDRGRIGPGLKADLVLVEGNPMVDITDMLNIRGIWRDGVKFEGHEGFPLS</sequence>